<evidence type="ECO:0000313" key="2">
    <source>
        <dbReference type="EMBL" id="KAG2551051.1"/>
    </source>
</evidence>
<evidence type="ECO:0000313" key="3">
    <source>
        <dbReference type="Proteomes" id="UP000823388"/>
    </source>
</evidence>
<protein>
    <submittedName>
        <fullName evidence="2">Uncharacterized protein</fullName>
    </submittedName>
</protein>
<name>A0A8T0NM83_PANVG</name>
<dbReference type="AlphaFoldDB" id="A0A8T0NM83"/>
<evidence type="ECO:0000256" key="1">
    <source>
        <dbReference type="SAM" id="MobiDB-lite"/>
    </source>
</evidence>
<accession>A0A8T0NM83</accession>
<reference evidence="2" key="1">
    <citation type="submission" date="2020-05" db="EMBL/GenBank/DDBJ databases">
        <title>WGS assembly of Panicum virgatum.</title>
        <authorList>
            <person name="Lovell J.T."/>
            <person name="Jenkins J."/>
            <person name="Shu S."/>
            <person name="Juenger T.E."/>
            <person name="Schmutz J."/>
        </authorList>
    </citation>
    <scope>NUCLEOTIDE SEQUENCE</scope>
    <source>
        <strain evidence="2">AP13</strain>
    </source>
</reference>
<sequence>MGFPHTIQRCDGPDQRQGRLQRPPVSPITMRGSRGAPNASDCAARTPLRWQVTPVRRAATARAGWRRREHPHAHTFDMHGPPPPCTASGRLGRRCGEPSRWRTRPVASSAWVAARKGVRASSGVAAHEAAGELRADNGRFRGSEAPMVLQ</sequence>
<proteinExistence type="predicted"/>
<gene>
    <name evidence="2" type="ORF">PVAP13_9KG369104</name>
</gene>
<dbReference type="EMBL" id="CM029053">
    <property type="protein sequence ID" value="KAG2551051.1"/>
    <property type="molecule type" value="Genomic_DNA"/>
</dbReference>
<feature type="region of interest" description="Disordered" evidence="1">
    <location>
        <begin position="1"/>
        <end position="47"/>
    </location>
</feature>
<feature type="region of interest" description="Disordered" evidence="1">
    <location>
        <begin position="72"/>
        <end position="100"/>
    </location>
</feature>
<comment type="caution">
    <text evidence="2">The sequence shown here is derived from an EMBL/GenBank/DDBJ whole genome shotgun (WGS) entry which is preliminary data.</text>
</comment>
<dbReference type="Proteomes" id="UP000823388">
    <property type="component" value="Chromosome 9K"/>
</dbReference>
<organism evidence="2 3">
    <name type="scientific">Panicum virgatum</name>
    <name type="common">Blackwell switchgrass</name>
    <dbReference type="NCBI Taxonomy" id="38727"/>
    <lineage>
        <taxon>Eukaryota</taxon>
        <taxon>Viridiplantae</taxon>
        <taxon>Streptophyta</taxon>
        <taxon>Embryophyta</taxon>
        <taxon>Tracheophyta</taxon>
        <taxon>Spermatophyta</taxon>
        <taxon>Magnoliopsida</taxon>
        <taxon>Liliopsida</taxon>
        <taxon>Poales</taxon>
        <taxon>Poaceae</taxon>
        <taxon>PACMAD clade</taxon>
        <taxon>Panicoideae</taxon>
        <taxon>Panicodae</taxon>
        <taxon>Paniceae</taxon>
        <taxon>Panicinae</taxon>
        <taxon>Panicum</taxon>
        <taxon>Panicum sect. Hiantes</taxon>
    </lineage>
</organism>
<keyword evidence="3" id="KW-1185">Reference proteome</keyword>